<gene>
    <name evidence="2" type="ORF">H5410_058868</name>
</gene>
<protein>
    <submittedName>
        <fullName evidence="2">Uncharacterized protein</fullName>
    </submittedName>
</protein>
<feature type="region of interest" description="Disordered" evidence="1">
    <location>
        <begin position="27"/>
        <end position="51"/>
    </location>
</feature>
<accession>A0A9J5W1S1</accession>
<keyword evidence="3" id="KW-1185">Reference proteome</keyword>
<comment type="caution">
    <text evidence="2">The sequence shown here is derived from an EMBL/GenBank/DDBJ whole genome shotgun (WGS) entry which is preliminary data.</text>
</comment>
<organism evidence="2 3">
    <name type="scientific">Solanum commersonii</name>
    <name type="common">Commerson's wild potato</name>
    <name type="synonym">Commerson's nightshade</name>
    <dbReference type="NCBI Taxonomy" id="4109"/>
    <lineage>
        <taxon>Eukaryota</taxon>
        <taxon>Viridiplantae</taxon>
        <taxon>Streptophyta</taxon>
        <taxon>Embryophyta</taxon>
        <taxon>Tracheophyta</taxon>
        <taxon>Spermatophyta</taxon>
        <taxon>Magnoliopsida</taxon>
        <taxon>eudicotyledons</taxon>
        <taxon>Gunneridae</taxon>
        <taxon>Pentapetalae</taxon>
        <taxon>asterids</taxon>
        <taxon>lamiids</taxon>
        <taxon>Solanales</taxon>
        <taxon>Solanaceae</taxon>
        <taxon>Solanoideae</taxon>
        <taxon>Solaneae</taxon>
        <taxon>Solanum</taxon>
    </lineage>
</organism>
<evidence type="ECO:0000313" key="3">
    <source>
        <dbReference type="Proteomes" id="UP000824120"/>
    </source>
</evidence>
<name>A0A9J5W1S1_SOLCO</name>
<dbReference type="AlphaFoldDB" id="A0A9J5W1S1"/>
<feature type="compositionally biased region" description="Polar residues" evidence="1">
    <location>
        <begin position="39"/>
        <end position="51"/>
    </location>
</feature>
<evidence type="ECO:0000256" key="1">
    <source>
        <dbReference type="SAM" id="MobiDB-lite"/>
    </source>
</evidence>
<reference evidence="2 3" key="1">
    <citation type="submission" date="2020-09" db="EMBL/GenBank/DDBJ databases">
        <title>De no assembly of potato wild relative species, Solanum commersonii.</title>
        <authorList>
            <person name="Cho K."/>
        </authorList>
    </citation>
    <scope>NUCLEOTIDE SEQUENCE [LARGE SCALE GENOMIC DNA]</scope>
    <source>
        <strain evidence="2">LZ3.2</strain>
        <tissue evidence="2">Leaf</tissue>
    </source>
</reference>
<evidence type="ECO:0000313" key="2">
    <source>
        <dbReference type="EMBL" id="KAG5569102.1"/>
    </source>
</evidence>
<dbReference type="Proteomes" id="UP000824120">
    <property type="component" value="Chromosome 12"/>
</dbReference>
<dbReference type="EMBL" id="JACXVP010000012">
    <property type="protein sequence ID" value="KAG5569102.1"/>
    <property type="molecule type" value="Genomic_DNA"/>
</dbReference>
<proteinExistence type="predicted"/>
<sequence>MHIFELYFNPTVTPVAGNFSNFREHSPQIQEMESDKGSHTNTQPGTKASNSFTKSQMLTYNIIRLNSWKINGNRITKQSKGKF</sequence>